<dbReference type="Gene3D" id="2.10.70.10">
    <property type="entry name" value="Complement Module, domain 1"/>
    <property type="match status" value="1"/>
</dbReference>
<evidence type="ECO:0000256" key="3">
    <source>
        <dbReference type="PROSITE-ProRule" id="PRU00302"/>
    </source>
</evidence>
<evidence type="ECO:0000259" key="5">
    <source>
        <dbReference type="PROSITE" id="PS50923"/>
    </source>
</evidence>
<dbReference type="InterPro" id="IPR000436">
    <property type="entry name" value="Sushi_SCR_CCP_dom"/>
</dbReference>
<feature type="region of interest" description="Disordered" evidence="4">
    <location>
        <begin position="1"/>
        <end position="36"/>
    </location>
</feature>
<dbReference type="InterPro" id="IPR035976">
    <property type="entry name" value="Sushi/SCR/CCP_sf"/>
</dbReference>
<proteinExistence type="predicted"/>
<evidence type="ECO:0000313" key="6">
    <source>
        <dbReference type="EMBL" id="KAK2108080.1"/>
    </source>
</evidence>
<evidence type="ECO:0000256" key="2">
    <source>
        <dbReference type="ARBA" id="ARBA00023157"/>
    </source>
</evidence>
<dbReference type="CDD" id="cd00033">
    <property type="entry name" value="CCP"/>
    <property type="match status" value="1"/>
</dbReference>
<gene>
    <name evidence="6" type="ORF">P7K49_013245</name>
</gene>
<comment type="caution">
    <text evidence="3">Lacks conserved residue(s) required for the propagation of feature annotation.</text>
</comment>
<dbReference type="EMBL" id="JASSZA010000006">
    <property type="protein sequence ID" value="KAK2108080.1"/>
    <property type="molecule type" value="Genomic_DNA"/>
</dbReference>
<keyword evidence="2 3" id="KW-1015">Disulfide bond</keyword>
<protein>
    <recommendedName>
        <fullName evidence="5">Sushi domain-containing protein</fullName>
    </recommendedName>
</protein>
<feature type="disulfide bond" evidence="3">
    <location>
        <begin position="142"/>
        <end position="169"/>
    </location>
</feature>
<dbReference type="SUPFAM" id="SSF57535">
    <property type="entry name" value="Complement control module/SCR domain"/>
    <property type="match status" value="1"/>
</dbReference>
<dbReference type="SMART" id="SM00032">
    <property type="entry name" value="CCP"/>
    <property type="match status" value="1"/>
</dbReference>
<dbReference type="Proteomes" id="UP001266305">
    <property type="component" value="Unassembled WGS sequence"/>
</dbReference>
<keyword evidence="7" id="KW-1185">Reference proteome</keyword>
<dbReference type="Pfam" id="PF00084">
    <property type="entry name" value="Sushi"/>
    <property type="match status" value="1"/>
</dbReference>
<reference evidence="6 7" key="1">
    <citation type="submission" date="2023-05" db="EMBL/GenBank/DDBJ databases">
        <title>B98-5 Cell Line De Novo Hybrid Assembly: An Optical Mapping Approach.</title>
        <authorList>
            <person name="Kananen K."/>
            <person name="Auerbach J.A."/>
            <person name="Kautto E."/>
            <person name="Blachly J.S."/>
        </authorList>
    </citation>
    <scope>NUCLEOTIDE SEQUENCE [LARGE SCALE GENOMIC DNA]</scope>
    <source>
        <strain evidence="6">B95-8</strain>
        <tissue evidence="6">Cell line</tissue>
    </source>
</reference>
<comment type="caution">
    <text evidence="6">The sequence shown here is derived from an EMBL/GenBank/DDBJ whole genome shotgun (WGS) entry which is preliminary data.</text>
</comment>
<keyword evidence="1 3" id="KW-0768">Sushi</keyword>
<feature type="region of interest" description="Disordered" evidence="4">
    <location>
        <begin position="81"/>
        <end position="103"/>
    </location>
</feature>
<name>A0ABQ9VFB9_SAGOE</name>
<evidence type="ECO:0000313" key="7">
    <source>
        <dbReference type="Proteomes" id="UP001266305"/>
    </source>
</evidence>
<organism evidence="6 7">
    <name type="scientific">Saguinus oedipus</name>
    <name type="common">Cotton-top tamarin</name>
    <name type="synonym">Oedipomidas oedipus</name>
    <dbReference type="NCBI Taxonomy" id="9490"/>
    <lineage>
        <taxon>Eukaryota</taxon>
        <taxon>Metazoa</taxon>
        <taxon>Chordata</taxon>
        <taxon>Craniata</taxon>
        <taxon>Vertebrata</taxon>
        <taxon>Euteleostomi</taxon>
        <taxon>Mammalia</taxon>
        <taxon>Eutheria</taxon>
        <taxon>Euarchontoglires</taxon>
        <taxon>Primates</taxon>
        <taxon>Haplorrhini</taxon>
        <taxon>Platyrrhini</taxon>
        <taxon>Cebidae</taxon>
        <taxon>Callitrichinae</taxon>
        <taxon>Saguinus</taxon>
    </lineage>
</organism>
<dbReference type="PROSITE" id="PS50923">
    <property type="entry name" value="SUSHI"/>
    <property type="match status" value="1"/>
</dbReference>
<accession>A0ABQ9VFB9</accession>
<evidence type="ECO:0000256" key="4">
    <source>
        <dbReference type="SAM" id="MobiDB-lite"/>
    </source>
</evidence>
<feature type="domain" description="Sushi" evidence="5">
    <location>
        <begin position="114"/>
        <end position="171"/>
    </location>
</feature>
<sequence>MGAPARTEARTSSATAKLGTWDAGARQVRGPGVTSGHGSSCYSLQSWAGQEWEEGNKHLGSQAPEVKAPFSCEGHCGSRTSLGPAARSGRGQSGGEGPGRHRTTQDGLLCLAEVDCGPPEEVKHATLRFDSTRLGAVALYACDRGYSLSTPSRIRVCQPQGVWSEPPQCLGDSAGPWGGAGGAHTLLPGAMWRSTGAAGPSLGVQL</sequence>
<evidence type="ECO:0000256" key="1">
    <source>
        <dbReference type="ARBA" id="ARBA00022659"/>
    </source>
</evidence>
<feature type="compositionally biased region" description="Low complexity" evidence="4">
    <location>
        <begin position="1"/>
        <end position="16"/>
    </location>
</feature>